<evidence type="ECO:0000313" key="1">
    <source>
        <dbReference type="EMBL" id="CAJ1975660.1"/>
    </source>
</evidence>
<accession>A0AA86T824</accession>
<organism evidence="1 2">
    <name type="scientific">Sphenostylis stenocarpa</name>
    <dbReference type="NCBI Taxonomy" id="92480"/>
    <lineage>
        <taxon>Eukaryota</taxon>
        <taxon>Viridiplantae</taxon>
        <taxon>Streptophyta</taxon>
        <taxon>Embryophyta</taxon>
        <taxon>Tracheophyta</taxon>
        <taxon>Spermatophyta</taxon>
        <taxon>Magnoliopsida</taxon>
        <taxon>eudicotyledons</taxon>
        <taxon>Gunneridae</taxon>
        <taxon>Pentapetalae</taxon>
        <taxon>rosids</taxon>
        <taxon>fabids</taxon>
        <taxon>Fabales</taxon>
        <taxon>Fabaceae</taxon>
        <taxon>Papilionoideae</taxon>
        <taxon>50 kb inversion clade</taxon>
        <taxon>NPAAA clade</taxon>
        <taxon>indigoferoid/millettioid clade</taxon>
        <taxon>Phaseoleae</taxon>
        <taxon>Sphenostylis</taxon>
    </lineage>
</organism>
<dbReference type="Proteomes" id="UP001189624">
    <property type="component" value="Chromosome 9"/>
</dbReference>
<name>A0AA86T824_9FABA</name>
<dbReference type="Gramene" id="rna-AYBTSS11_LOCUS27786">
    <property type="protein sequence ID" value="CAJ1975660.1"/>
    <property type="gene ID" value="gene-AYBTSS11_LOCUS27786"/>
</dbReference>
<proteinExistence type="predicted"/>
<evidence type="ECO:0000313" key="2">
    <source>
        <dbReference type="Proteomes" id="UP001189624"/>
    </source>
</evidence>
<keyword evidence="2" id="KW-1185">Reference proteome</keyword>
<protein>
    <submittedName>
        <fullName evidence="1">Uncharacterized protein</fullName>
    </submittedName>
</protein>
<sequence length="131" mass="14665">MEDIRETRVRIGIGIGIFNPEPSNTGDNIELGNDMENSKVGAQKVGVSQMVDYEVEAGKMVAYNKVGVSQMVNNKMGVSQMVECERRVFSVMETCRVVGFEWGVEKWEMVAQQEGCREVGWHSEQVLEGTE</sequence>
<dbReference type="AlphaFoldDB" id="A0AA86T824"/>
<dbReference type="EMBL" id="OY731406">
    <property type="protein sequence ID" value="CAJ1975660.1"/>
    <property type="molecule type" value="Genomic_DNA"/>
</dbReference>
<gene>
    <name evidence="1" type="ORF">AYBTSS11_LOCUS27786</name>
</gene>
<reference evidence="1" key="1">
    <citation type="submission" date="2023-10" db="EMBL/GenBank/DDBJ databases">
        <authorList>
            <person name="Domelevo Entfellner J.-B."/>
        </authorList>
    </citation>
    <scope>NUCLEOTIDE SEQUENCE</scope>
</reference>